<feature type="binding site" evidence="3">
    <location>
        <position position="241"/>
    </location>
    <ligand>
        <name>a divalent metal cation</name>
        <dbReference type="ChEBI" id="CHEBI:60240"/>
        <label>1</label>
    </ligand>
</feature>
<dbReference type="OrthoDB" id="105927at2"/>
<dbReference type="InterPro" id="IPR001559">
    <property type="entry name" value="Phosphotriesterase"/>
</dbReference>
<feature type="binding site" evidence="3">
    <location>
        <position position="184"/>
    </location>
    <ligand>
        <name>a divalent metal cation</name>
        <dbReference type="ChEBI" id="CHEBI:60240"/>
        <label>2</label>
    </ligand>
</feature>
<comment type="caution">
    <text evidence="4">Lacks conserved residue(s) required for the propagation of feature annotation.</text>
</comment>
<evidence type="ECO:0000313" key="6">
    <source>
        <dbReference type="Proteomes" id="UP000321662"/>
    </source>
</evidence>
<protein>
    <submittedName>
        <fullName evidence="5">Hydrolase</fullName>
    </submittedName>
</protein>
<dbReference type="PANTHER" id="PTHR10819:SF3">
    <property type="entry name" value="PHOSPHOTRIESTERASE-RELATED PROTEIN"/>
    <property type="match status" value="1"/>
</dbReference>
<feature type="binding site" evidence="3">
    <location>
        <position position="156"/>
    </location>
    <ligand>
        <name>a divalent metal cation</name>
        <dbReference type="ChEBI" id="CHEBI:60240"/>
        <label>2</label>
    </ligand>
</feature>
<dbReference type="InterPro" id="IPR032466">
    <property type="entry name" value="Metal_Hydrolase"/>
</dbReference>
<keyword evidence="1 3" id="KW-0479">Metal-binding</keyword>
<dbReference type="Gene3D" id="3.20.20.140">
    <property type="entry name" value="Metal-dependent hydrolases"/>
    <property type="match status" value="1"/>
</dbReference>
<comment type="caution">
    <text evidence="5">The sequence shown here is derived from an EMBL/GenBank/DDBJ whole genome shotgun (WGS) entry which is preliminary data.</text>
</comment>
<proteinExistence type="inferred from homology"/>
<name>A0A511B2W3_9LACT</name>
<comment type="cofactor">
    <cofactor evidence="3">
        <name>a divalent metal cation</name>
        <dbReference type="ChEBI" id="CHEBI:60240"/>
    </cofactor>
    <text evidence="3">Binds 2 divalent metal cations per subunit.</text>
</comment>
<keyword evidence="6" id="KW-1185">Reference proteome</keyword>
<accession>A0A511B2W3</accession>
<reference evidence="5 6" key="1">
    <citation type="submission" date="2019-07" db="EMBL/GenBank/DDBJ databases">
        <title>Whole genome shotgun sequence of Alkalibacterium kapii NBRC 103247.</title>
        <authorList>
            <person name="Hosoyama A."/>
            <person name="Uohara A."/>
            <person name="Ohji S."/>
            <person name="Ichikawa N."/>
        </authorList>
    </citation>
    <scope>NUCLEOTIDE SEQUENCE [LARGE SCALE GENOMIC DNA]</scope>
    <source>
        <strain evidence="5 6">NBRC 103247</strain>
    </source>
</reference>
<dbReference type="RefSeq" id="WP_146924950.1">
    <property type="nucleotide sequence ID" value="NZ_BJUY01000035.1"/>
</dbReference>
<evidence type="ECO:0000313" key="5">
    <source>
        <dbReference type="EMBL" id="GEK92147.1"/>
    </source>
</evidence>
<sequence length="290" mass="33133">MLIEGYTYAHEHTTIDLSSLKKTEDTNLNLFDETVEEYKTLYDKGVRNIIDVTVRGMKRNPDYVRRVAKASGLNILQSTGWYQDKFLPGYIETKTVKELADMMIKDITVGIDGTDIKASLIGEIGTSKNEMTRRERKVFEAAAIAHKKTNVPITTHTTLGTFGKEQVDFFKSKKMNLSRVVIGHVDLTGDIDYVLGLLKEGVYVEFDTVGKENYMPDMTRVKMLQRIEAEGYTDKVFLSMDITRRSHLKVNDGLGYSYLLDTFVPLMKENDISDRFIENMLKDNPKTFYG</sequence>
<feature type="binding site" evidence="3">
    <location>
        <position position="12"/>
    </location>
    <ligand>
        <name>a divalent metal cation</name>
        <dbReference type="ChEBI" id="CHEBI:60240"/>
        <label>1</label>
    </ligand>
</feature>
<feature type="binding site" evidence="3">
    <location>
        <position position="123"/>
    </location>
    <ligand>
        <name>a divalent metal cation</name>
        <dbReference type="ChEBI" id="CHEBI:60240"/>
        <label>2</label>
    </ligand>
</feature>
<dbReference type="Pfam" id="PF02126">
    <property type="entry name" value="PTE"/>
    <property type="match status" value="1"/>
</dbReference>
<evidence type="ECO:0000256" key="1">
    <source>
        <dbReference type="ARBA" id="ARBA00022723"/>
    </source>
</evidence>
<dbReference type="SUPFAM" id="SSF51556">
    <property type="entry name" value="Metallo-dependent hydrolases"/>
    <property type="match status" value="1"/>
</dbReference>
<dbReference type="PIRSF" id="PIRSF016839">
    <property type="entry name" value="PhP"/>
    <property type="match status" value="1"/>
</dbReference>
<evidence type="ECO:0000256" key="4">
    <source>
        <dbReference type="PROSITE-ProRule" id="PRU00679"/>
    </source>
</evidence>
<gene>
    <name evidence="5" type="ORF">AKA01nite_17690</name>
</gene>
<feature type="binding site" evidence="3">
    <location>
        <position position="123"/>
    </location>
    <ligand>
        <name>a divalent metal cation</name>
        <dbReference type="ChEBI" id="CHEBI:60240"/>
        <label>1</label>
    </ligand>
</feature>
<comment type="similarity">
    <text evidence="4">Belongs to the metallo-dependent hydrolases superfamily. Phosphotriesterase family.</text>
</comment>
<evidence type="ECO:0000256" key="3">
    <source>
        <dbReference type="PIRSR" id="PIRSR601559-52"/>
    </source>
</evidence>
<evidence type="ECO:0000256" key="2">
    <source>
        <dbReference type="ARBA" id="ARBA00022801"/>
    </source>
</evidence>
<dbReference type="GO" id="GO:0016787">
    <property type="term" value="F:hydrolase activity"/>
    <property type="evidence" value="ECO:0007669"/>
    <property type="project" value="UniProtKB-KW"/>
</dbReference>
<organism evidence="5 6">
    <name type="scientific">Alkalibacterium kapii</name>
    <dbReference type="NCBI Taxonomy" id="426704"/>
    <lineage>
        <taxon>Bacteria</taxon>
        <taxon>Bacillati</taxon>
        <taxon>Bacillota</taxon>
        <taxon>Bacilli</taxon>
        <taxon>Lactobacillales</taxon>
        <taxon>Carnobacteriaceae</taxon>
        <taxon>Alkalibacterium</taxon>
    </lineage>
</organism>
<dbReference type="GO" id="GO:0008270">
    <property type="term" value="F:zinc ion binding"/>
    <property type="evidence" value="ECO:0007669"/>
    <property type="project" value="InterPro"/>
</dbReference>
<dbReference type="PANTHER" id="PTHR10819">
    <property type="entry name" value="PHOSPHOTRIESTERASE-RELATED"/>
    <property type="match status" value="1"/>
</dbReference>
<dbReference type="AlphaFoldDB" id="A0A511B2W3"/>
<keyword evidence="2 5" id="KW-0378">Hydrolase</keyword>
<dbReference type="PROSITE" id="PS51347">
    <property type="entry name" value="PHOSPHOTRIESTERASE_2"/>
    <property type="match status" value="1"/>
</dbReference>
<dbReference type="Proteomes" id="UP000321662">
    <property type="component" value="Unassembled WGS sequence"/>
</dbReference>
<feature type="binding site" evidence="3">
    <location>
        <position position="10"/>
    </location>
    <ligand>
        <name>a divalent metal cation</name>
        <dbReference type="ChEBI" id="CHEBI:60240"/>
        <label>1</label>
    </ligand>
</feature>
<dbReference type="EMBL" id="BJUY01000035">
    <property type="protein sequence ID" value="GEK92147.1"/>
    <property type="molecule type" value="Genomic_DNA"/>
</dbReference>